<dbReference type="InterPro" id="IPR001792">
    <property type="entry name" value="Acylphosphatase-like_dom"/>
</dbReference>
<evidence type="ECO:0000256" key="1">
    <source>
        <dbReference type="ARBA" id="ARBA00005614"/>
    </source>
</evidence>
<dbReference type="Pfam" id="PF00708">
    <property type="entry name" value="Acylphosphatase"/>
    <property type="match status" value="1"/>
</dbReference>
<evidence type="ECO:0000256" key="4">
    <source>
        <dbReference type="ARBA" id="ARBA00047645"/>
    </source>
</evidence>
<proteinExistence type="inferred from homology"/>
<dbReference type="PROSITE" id="PS51160">
    <property type="entry name" value="ACYLPHOSPHATASE_3"/>
    <property type="match status" value="1"/>
</dbReference>
<comment type="caution">
    <text evidence="8">The sequence shown here is derived from an EMBL/GenBank/DDBJ whole genome shotgun (WGS) entry which is preliminary data.</text>
</comment>
<evidence type="ECO:0000256" key="6">
    <source>
        <dbReference type="RuleBase" id="RU004168"/>
    </source>
</evidence>
<evidence type="ECO:0000256" key="5">
    <source>
        <dbReference type="PROSITE-ProRule" id="PRU00520"/>
    </source>
</evidence>
<reference evidence="8 9" key="1">
    <citation type="journal article" date="2019" name="Int. J. Syst. Evol. Microbiol.">
        <title>The Global Catalogue of Microorganisms (GCM) 10K type strain sequencing project: providing services to taxonomists for standard genome sequencing and annotation.</title>
        <authorList>
            <consortium name="The Broad Institute Genomics Platform"/>
            <consortium name="The Broad Institute Genome Sequencing Center for Infectious Disease"/>
            <person name="Wu L."/>
            <person name="Ma J."/>
        </authorList>
    </citation>
    <scope>NUCLEOTIDE SEQUENCE [LARGE SCALE GENOMIC DNA]</scope>
    <source>
        <strain evidence="8 9">JCM 16242</strain>
    </source>
</reference>
<evidence type="ECO:0000259" key="7">
    <source>
        <dbReference type="PROSITE" id="PS51160"/>
    </source>
</evidence>
<evidence type="ECO:0000256" key="2">
    <source>
        <dbReference type="ARBA" id="ARBA00012150"/>
    </source>
</evidence>
<evidence type="ECO:0000256" key="3">
    <source>
        <dbReference type="ARBA" id="ARBA00015991"/>
    </source>
</evidence>
<dbReference type="Proteomes" id="UP001500657">
    <property type="component" value="Unassembled WGS sequence"/>
</dbReference>
<gene>
    <name evidence="8" type="ORF">GCM10009126_01570</name>
</gene>
<comment type="catalytic activity">
    <reaction evidence="4 5">
        <text>an acyl phosphate + H2O = a carboxylate + phosphate + H(+)</text>
        <dbReference type="Rhea" id="RHEA:14965"/>
        <dbReference type="ChEBI" id="CHEBI:15377"/>
        <dbReference type="ChEBI" id="CHEBI:15378"/>
        <dbReference type="ChEBI" id="CHEBI:29067"/>
        <dbReference type="ChEBI" id="CHEBI:43474"/>
        <dbReference type="ChEBI" id="CHEBI:59918"/>
        <dbReference type="EC" id="3.6.1.7"/>
    </reaction>
</comment>
<dbReference type="EC" id="3.6.1.7" evidence="2 5"/>
<dbReference type="Gene3D" id="3.30.70.100">
    <property type="match status" value="1"/>
</dbReference>
<organism evidence="8 9">
    <name type="scientific">Rhodanobacter caeni</name>
    <dbReference type="NCBI Taxonomy" id="657654"/>
    <lineage>
        <taxon>Bacteria</taxon>
        <taxon>Pseudomonadati</taxon>
        <taxon>Pseudomonadota</taxon>
        <taxon>Gammaproteobacteria</taxon>
        <taxon>Lysobacterales</taxon>
        <taxon>Rhodanobacteraceae</taxon>
        <taxon>Rhodanobacter</taxon>
    </lineage>
</organism>
<name>A0ABN0U5Q3_9GAMM</name>
<comment type="similarity">
    <text evidence="1 6">Belongs to the acylphosphatase family.</text>
</comment>
<dbReference type="InterPro" id="IPR036046">
    <property type="entry name" value="Acylphosphatase-like_dom_sf"/>
</dbReference>
<dbReference type="InterPro" id="IPR020456">
    <property type="entry name" value="Acylphosphatase"/>
</dbReference>
<feature type="domain" description="Acylphosphatase-like" evidence="7">
    <location>
        <begin position="3"/>
        <end position="88"/>
    </location>
</feature>
<dbReference type="PANTHER" id="PTHR47268">
    <property type="entry name" value="ACYLPHOSPHATASE"/>
    <property type="match status" value="1"/>
</dbReference>
<dbReference type="RefSeq" id="WP_343879242.1">
    <property type="nucleotide sequence ID" value="NZ_BAAAFO010000001.1"/>
</dbReference>
<keyword evidence="9" id="KW-1185">Reference proteome</keyword>
<feature type="active site" evidence="5">
    <location>
        <position position="36"/>
    </location>
</feature>
<dbReference type="EMBL" id="BAAAFO010000001">
    <property type="protein sequence ID" value="GAA0239635.1"/>
    <property type="molecule type" value="Genomic_DNA"/>
</dbReference>
<dbReference type="SUPFAM" id="SSF54975">
    <property type="entry name" value="Acylphosphatase/BLUF domain-like"/>
    <property type="match status" value="1"/>
</dbReference>
<accession>A0ABN0U5Q3</accession>
<protein>
    <recommendedName>
        <fullName evidence="3 5">acylphosphatase</fullName>
        <ecNumber evidence="2 5">3.6.1.7</ecNumber>
    </recommendedName>
</protein>
<sequence>MPTARFIVTGKVQGVFYRASTREQARMLGICGQAENRADGSVEVLASGSVRALEALERWLSKGPPMAVVDGVSREDLPERALQGFWIG</sequence>
<evidence type="ECO:0000313" key="8">
    <source>
        <dbReference type="EMBL" id="GAA0239635.1"/>
    </source>
</evidence>
<evidence type="ECO:0000313" key="9">
    <source>
        <dbReference type="Proteomes" id="UP001500657"/>
    </source>
</evidence>
<dbReference type="PANTHER" id="PTHR47268:SF4">
    <property type="entry name" value="ACYLPHOSPHATASE"/>
    <property type="match status" value="1"/>
</dbReference>
<feature type="active site" evidence="5">
    <location>
        <position position="18"/>
    </location>
</feature>
<keyword evidence="5" id="KW-0378">Hydrolase</keyword>